<dbReference type="AlphaFoldDB" id="A0A813TKF1"/>
<dbReference type="PANTHER" id="PTHR22603:SF66">
    <property type="entry name" value="ETHANOLAMINE KINASE"/>
    <property type="match status" value="1"/>
</dbReference>
<dbReference type="PANTHER" id="PTHR22603">
    <property type="entry name" value="CHOLINE/ETHANOALAMINE KINASE"/>
    <property type="match status" value="1"/>
</dbReference>
<dbReference type="EMBL" id="CAJNOR010000132">
    <property type="protein sequence ID" value="CAF0811001.1"/>
    <property type="molecule type" value="Genomic_DNA"/>
</dbReference>
<evidence type="ECO:0000256" key="5">
    <source>
        <dbReference type="ARBA" id="ARBA00038874"/>
    </source>
</evidence>
<evidence type="ECO:0000313" key="8">
    <source>
        <dbReference type="Proteomes" id="UP000663828"/>
    </source>
</evidence>
<dbReference type="GO" id="GO:0006646">
    <property type="term" value="P:phosphatidylethanolamine biosynthetic process"/>
    <property type="evidence" value="ECO:0007669"/>
    <property type="project" value="TreeGrafter"/>
</dbReference>
<comment type="similarity">
    <text evidence="4">Belongs to the choline/ethanolamine kinase family.</text>
</comment>
<evidence type="ECO:0000256" key="4">
    <source>
        <dbReference type="ARBA" id="ARBA00038211"/>
    </source>
</evidence>
<protein>
    <recommendedName>
        <fullName evidence="5">ethanolamine kinase</fullName>
        <ecNumber evidence="5">2.7.1.82</ecNumber>
    </recommendedName>
</protein>
<dbReference type="Pfam" id="PF01633">
    <property type="entry name" value="Choline_kinase"/>
    <property type="match status" value="1"/>
</dbReference>
<keyword evidence="2" id="KW-1208">Phospholipid metabolism</keyword>
<evidence type="ECO:0000256" key="1">
    <source>
        <dbReference type="ARBA" id="ARBA00023209"/>
    </source>
</evidence>
<dbReference type="SUPFAM" id="SSF52047">
    <property type="entry name" value="RNI-like"/>
    <property type="match status" value="1"/>
</dbReference>
<dbReference type="Proteomes" id="UP000663828">
    <property type="component" value="Unassembled WGS sequence"/>
</dbReference>
<comment type="pathway">
    <text evidence="3">Phospholipid metabolism; phosphatidylethanolamine biosynthesis; phosphatidylethanolamine from ethanolamine: step 1/3.</text>
</comment>
<keyword evidence="1" id="KW-0443">Lipid metabolism</keyword>
<comment type="caution">
    <text evidence="6">The sequence shown here is derived from an EMBL/GenBank/DDBJ whole genome shotgun (WGS) entry which is preliminary data.</text>
</comment>
<name>A0A813TKF1_ADIRI</name>
<dbReference type="GO" id="GO:0005737">
    <property type="term" value="C:cytoplasm"/>
    <property type="evidence" value="ECO:0007669"/>
    <property type="project" value="TreeGrafter"/>
</dbReference>
<evidence type="ECO:0000256" key="3">
    <source>
        <dbReference type="ARBA" id="ARBA00037883"/>
    </source>
</evidence>
<proteinExistence type="inferred from homology"/>
<sequence length="689" mass="79767">MTLKPNASQSYNQPVHVDIELDAADLRTSGPRLACLVKSDWINKKLSFKELTDGLSNQMLAMFPPSHDEQALIIRTYGKNSDLIVDRQAEIRNMVKLSQYDMANEVLATFNNGFLYTLVPGDQIDVDDRKIDSPLAAKLAAFHSVPSDGSNNEKKSQLIEKLDHYVHLLNGTNSQLRHRLEAMKSSATGMLDTIKITVGLQSSPPSLDSIESFFEYSFAQLDDDLHQIKSTLKQNWSDIPVVLCHNDTLSRNFLFDKQTNTMYMIDFEHSFDNLYLYDIENYFVEFAGLSSSPDWSKKYPSRERRLNFISEYVKHADFLHKKPGADELEKLCDRCHCLLPLTHLYWALWAVLEAMLNPEALSEFDYVNYAKNSRLNHYFDDILTSNYLLFNVRLSKTDRNPLEYSVQPYWPQSILNRIISLRSVNSTQLSHVSEFLRWHFIQLIQLKSLTVKLCGREVSVLSSVLPQLHSLDYLAIKCTPNQQLLNAILAVPSLNTGRFRFSRPITSINIHSDNVSQMKVLDIQLEDTSYGFVMTLLLSHMPNLRWLQMNNYDTYIKNQEWLFFDSLFTLPQLHTLHLKCLSNYSSPVVFQNFHRNLPAVKHANFGLNFDFIHEDLIDHAIHHWWPILETLEQVNLTITCRNRHLIVSDQMSSMLNELQNEVVKTKWKEQTSLRYRIVEISICKSITSK</sequence>
<evidence type="ECO:0000256" key="2">
    <source>
        <dbReference type="ARBA" id="ARBA00023264"/>
    </source>
</evidence>
<keyword evidence="8" id="KW-1185">Reference proteome</keyword>
<organism evidence="6 8">
    <name type="scientific">Adineta ricciae</name>
    <name type="common">Rotifer</name>
    <dbReference type="NCBI Taxonomy" id="249248"/>
    <lineage>
        <taxon>Eukaryota</taxon>
        <taxon>Metazoa</taxon>
        <taxon>Spiralia</taxon>
        <taxon>Gnathifera</taxon>
        <taxon>Rotifera</taxon>
        <taxon>Eurotatoria</taxon>
        <taxon>Bdelloidea</taxon>
        <taxon>Adinetida</taxon>
        <taxon>Adinetidae</taxon>
        <taxon>Adineta</taxon>
    </lineage>
</organism>
<dbReference type="Gene3D" id="3.30.200.20">
    <property type="entry name" value="Phosphorylase Kinase, domain 1"/>
    <property type="match status" value="1"/>
</dbReference>
<evidence type="ECO:0000313" key="6">
    <source>
        <dbReference type="EMBL" id="CAF0811001.1"/>
    </source>
</evidence>
<dbReference type="SUPFAM" id="SSF56112">
    <property type="entry name" value="Protein kinase-like (PK-like)"/>
    <property type="match status" value="1"/>
</dbReference>
<dbReference type="EMBL" id="CAJNOJ010000146">
    <property type="protein sequence ID" value="CAF1197281.1"/>
    <property type="molecule type" value="Genomic_DNA"/>
</dbReference>
<dbReference type="Gene3D" id="3.90.1200.10">
    <property type="match status" value="1"/>
</dbReference>
<evidence type="ECO:0000313" key="7">
    <source>
        <dbReference type="EMBL" id="CAF1197281.1"/>
    </source>
</evidence>
<dbReference type="EC" id="2.7.1.82" evidence="5"/>
<dbReference type="Proteomes" id="UP000663852">
    <property type="component" value="Unassembled WGS sequence"/>
</dbReference>
<dbReference type="InterPro" id="IPR011009">
    <property type="entry name" value="Kinase-like_dom_sf"/>
</dbReference>
<gene>
    <name evidence="7" type="ORF">EDS130_LOCUS25158</name>
    <name evidence="6" type="ORF">XAT740_LOCUS3464</name>
</gene>
<keyword evidence="1" id="KW-0444">Lipid biosynthesis</keyword>
<accession>A0A813TKF1</accession>
<reference evidence="6" key="1">
    <citation type="submission" date="2021-02" db="EMBL/GenBank/DDBJ databases">
        <authorList>
            <person name="Nowell W R."/>
        </authorList>
    </citation>
    <scope>NUCLEOTIDE SEQUENCE</scope>
</reference>
<dbReference type="GO" id="GO:0004305">
    <property type="term" value="F:ethanolamine kinase activity"/>
    <property type="evidence" value="ECO:0007669"/>
    <property type="project" value="UniProtKB-EC"/>
</dbReference>
<dbReference type="OrthoDB" id="10267235at2759"/>
<keyword evidence="1" id="KW-0594">Phospholipid biosynthesis</keyword>